<dbReference type="InterPro" id="IPR029071">
    <property type="entry name" value="Ubiquitin-like_domsf"/>
</dbReference>
<evidence type="ECO:0000256" key="4">
    <source>
        <dbReference type="ARBA" id="ARBA00007293"/>
    </source>
</evidence>
<accession>A0A2P6RC95</accession>
<keyword evidence="9" id="KW-0963">Cytoplasm</keyword>
<dbReference type="GO" id="GO:0005874">
    <property type="term" value="C:microtubule"/>
    <property type="evidence" value="ECO:0007669"/>
    <property type="project" value="UniProtKB-KW"/>
</dbReference>
<dbReference type="Gramene" id="PRQ44030">
    <property type="protein sequence ID" value="PRQ44030"/>
    <property type="gene ID" value="RchiOBHm_Chr3g0474721"/>
</dbReference>
<dbReference type="Pfam" id="PF02991">
    <property type="entry name" value="ATG8"/>
    <property type="match status" value="1"/>
</dbReference>
<dbReference type="EMBL" id="PDCK01000041">
    <property type="protein sequence ID" value="PRQ44030.1"/>
    <property type="molecule type" value="Genomic_DNA"/>
</dbReference>
<feature type="compositionally biased region" description="Polar residues" evidence="12">
    <location>
        <begin position="1"/>
        <end position="15"/>
    </location>
</feature>
<keyword evidence="11" id="KW-0072">Autophagy</keyword>
<reference evidence="13 14" key="1">
    <citation type="journal article" date="2018" name="Nat. Genet.">
        <title>The Rosa genome provides new insights in the design of modern roses.</title>
        <authorList>
            <person name="Bendahmane M."/>
        </authorList>
    </citation>
    <scope>NUCLEOTIDE SEQUENCE [LARGE SCALE GENOMIC DNA]</scope>
    <source>
        <strain evidence="14">cv. Old Blush</strain>
    </source>
</reference>
<gene>
    <name evidence="13" type="ORF">RchiOBHm_Chr3g0474721</name>
</gene>
<dbReference type="Proteomes" id="UP000238479">
    <property type="component" value="Chromosome 3"/>
</dbReference>
<evidence type="ECO:0000256" key="5">
    <source>
        <dbReference type="ARBA" id="ARBA00022701"/>
    </source>
</evidence>
<dbReference type="GO" id="GO:0005776">
    <property type="term" value="C:autophagosome"/>
    <property type="evidence" value="ECO:0007669"/>
    <property type="project" value="UniProtKB-ARBA"/>
</dbReference>
<keyword evidence="7" id="KW-0813">Transport</keyword>
<comment type="similarity">
    <text evidence="4 11">Belongs to the ATG8 family.</text>
</comment>
<keyword evidence="9" id="KW-0206">Cytoskeleton</keyword>
<dbReference type="Gene3D" id="3.10.20.90">
    <property type="entry name" value="Phosphatidylinositol 3-kinase Catalytic Subunit, Chain A, domain 1"/>
    <property type="match status" value="1"/>
</dbReference>
<organism evidence="13 14">
    <name type="scientific">Rosa chinensis</name>
    <name type="common">China rose</name>
    <dbReference type="NCBI Taxonomy" id="74649"/>
    <lineage>
        <taxon>Eukaryota</taxon>
        <taxon>Viridiplantae</taxon>
        <taxon>Streptophyta</taxon>
        <taxon>Embryophyta</taxon>
        <taxon>Tracheophyta</taxon>
        <taxon>Spermatophyta</taxon>
        <taxon>Magnoliopsida</taxon>
        <taxon>eudicotyledons</taxon>
        <taxon>Gunneridae</taxon>
        <taxon>Pentapetalae</taxon>
        <taxon>rosids</taxon>
        <taxon>fabids</taxon>
        <taxon>Rosales</taxon>
        <taxon>Rosaceae</taxon>
        <taxon>Rosoideae</taxon>
        <taxon>Rosoideae incertae sedis</taxon>
        <taxon>Rosa</taxon>
    </lineage>
</organism>
<evidence type="ECO:0000256" key="7">
    <source>
        <dbReference type="ARBA" id="ARBA00022927"/>
    </source>
</evidence>
<dbReference type="GO" id="GO:0016020">
    <property type="term" value="C:membrane"/>
    <property type="evidence" value="ECO:0007669"/>
    <property type="project" value="UniProtKB-SubCell"/>
</dbReference>
<dbReference type="GO" id="GO:0015031">
    <property type="term" value="P:protein transport"/>
    <property type="evidence" value="ECO:0007669"/>
    <property type="project" value="UniProtKB-KW"/>
</dbReference>
<evidence type="ECO:0000256" key="3">
    <source>
        <dbReference type="ARBA" id="ARBA00004370"/>
    </source>
</evidence>
<dbReference type="STRING" id="74649.A0A2P6RC95"/>
<dbReference type="PANTHER" id="PTHR10969">
    <property type="entry name" value="MICROTUBULE-ASSOCIATED PROTEINS 1A/1B LIGHT CHAIN 3-RELATED"/>
    <property type="match status" value="1"/>
</dbReference>
<dbReference type="AlphaFoldDB" id="A0A2P6RC95"/>
<evidence type="ECO:0000256" key="9">
    <source>
        <dbReference type="ARBA" id="ARBA00023212"/>
    </source>
</evidence>
<comment type="subcellular location">
    <subcellularLocation>
        <location evidence="2">Cytoplasm</location>
        <location evidence="2">Cytoskeleton</location>
    </subcellularLocation>
    <subcellularLocation>
        <location evidence="3">Membrane</location>
    </subcellularLocation>
</comment>
<evidence type="ECO:0000313" key="14">
    <source>
        <dbReference type="Proteomes" id="UP000238479"/>
    </source>
</evidence>
<evidence type="ECO:0000256" key="6">
    <source>
        <dbReference type="ARBA" id="ARBA00022786"/>
    </source>
</evidence>
<protein>
    <recommendedName>
        <fullName evidence="11">Autophagy-related protein</fullName>
    </recommendedName>
</protein>
<evidence type="ECO:0000256" key="8">
    <source>
        <dbReference type="ARBA" id="ARBA00023136"/>
    </source>
</evidence>
<keyword evidence="8" id="KW-0472">Membrane</keyword>
<keyword evidence="6" id="KW-0833">Ubl conjugation pathway</keyword>
<keyword evidence="14" id="KW-1185">Reference proteome</keyword>
<dbReference type="GO" id="GO:0006914">
    <property type="term" value="P:autophagy"/>
    <property type="evidence" value="ECO:0007669"/>
    <property type="project" value="UniProtKB-KW"/>
</dbReference>
<evidence type="ECO:0000256" key="10">
    <source>
        <dbReference type="ARBA" id="ARBA00023288"/>
    </source>
</evidence>
<name>A0A2P6RC95_ROSCH</name>
<keyword evidence="5" id="KW-0493">Microtubule</keyword>
<dbReference type="SUPFAM" id="SSF54236">
    <property type="entry name" value="Ubiquitin-like"/>
    <property type="match status" value="1"/>
</dbReference>
<comment type="caution">
    <text evidence="13">The sequence shown here is derived from an EMBL/GenBank/DDBJ whole genome shotgun (WGS) entry which is preliminary data.</text>
</comment>
<comment type="function">
    <text evidence="1">Ubiquitin-like modifier involved in autophagosomes formation. May mediate the delivery of the autophagosomes to the vacuole via the microtubule cytoskeleton.</text>
</comment>
<evidence type="ECO:0000256" key="2">
    <source>
        <dbReference type="ARBA" id="ARBA00004245"/>
    </source>
</evidence>
<evidence type="ECO:0000313" key="13">
    <source>
        <dbReference type="EMBL" id="PRQ44030.1"/>
    </source>
</evidence>
<keyword evidence="10" id="KW-0449">Lipoprotein</keyword>
<sequence>MLRQASETFISSNGHTRGDFKRRHSLGPRRAKVLRIREKYPDRIPVIVEKAIFTNIPNIAKDKFLIPPDIALGQFAYVIQKMIHLKADKAIFVFVNNTLPRTSALMSEIYAKKRMKMDSFTWYTVERVPSGHFKKSLYRIQVILRVWFWLGLYKCR</sequence>
<feature type="region of interest" description="Disordered" evidence="12">
    <location>
        <begin position="1"/>
        <end position="23"/>
    </location>
</feature>
<evidence type="ECO:0000256" key="11">
    <source>
        <dbReference type="RuleBase" id="RU004384"/>
    </source>
</evidence>
<dbReference type="InterPro" id="IPR004241">
    <property type="entry name" value="Atg8-like"/>
</dbReference>
<evidence type="ECO:0000256" key="1">
    <source>
        <dbReference type="ARBA" id="ARBA00003307"/>
    </source>
</evidence>
<evidence type="ECO:0000256" key="12">
    <source>
        <dbReference type="SAM" id="MobiDB-lite"/>
    </source>
</evidence>
<keyword evidence="7" id="KW-0653">Protein transport</keyword>
<proteinExistence type="inferred from homology"/>